<organism evidence="2 3">
    <name type="scientific">Pristionchus entomophagus</name>
    <dbReference type="NCBI Taxonomy" id="358040"/>
    <lineage>
        <taxon>Eukaryota</taxon>
        <taxon>Metazoa</taxon>
        <taxon>Ecdysozoa</taxon>
        <taxon>Nematoda</taxon>
        <taxon>Chromadorea</taxon>
        <taxon>Rhabditida</taxon>
        <taxon>Rhabditina</taxon>
        <taxon>Diplogasteromorpha</taxon>
        <taxon>Diplogasteroidea</taxon>
        <taxon>Neodiplogasteridae</taxon>
        <taxon>Pristionchus</taxon>
    </lineage>
</organism>
<accession>A0AAV5T8B7</accession>
<evidence type="ECO:0000313" key="3">
    <source>
        <dbReference type="Proteomes" id="UP001432027"/>
    </source>
</evidence>
<name>A0AAV5T8B7_9BILA</name>
<gene>
    <name evidence="2" type="ORF">PENTCL1PPCAC_10750</name>
</gene>
<reference evidence="2" key="1">
    <citation type="submission" date="2023-10" db="EMBL/GenBank/DDBJ databases">
        <title>Genome assembly of Pristionchus species.</title>
        <authorList>
            <person name="Yoshida K."/>
            <person name="Sommer R.J."/>
        </authorList>
    </citation>
    <scope>NUCLEOTIDE SEQUENCE</scope>
    <source>
        <strain evidence="2">RS0144</strain>
    </source>
</reference>
<keyword evidence="1" id="KW-1133">Transmembrane helix</keyword>
<keyword evidence="3" id="KW-1185">Reference proteome</keyword>
<protein>
    <submittedName>
        <fullName evidence="2">Uncharacterized protein</fullName>
    </submittedName>
</protein>
<proteinExistence type="predicted"/>
<comment type="caution">
    <text evidence="2">The sequence shown here is derived from an EMBL/GenBank/DDBJ whole genome shotgun (WGS) entry which is preliminary data.</text>
</comment>
<keyword evidence="1" id="KW-0472">Membrane</keyword>
<evidence type="ECO:0000313" key="2">
    <source>
        <dbReference type="EMBL" id="GMS88575.1"/>
    </source>
</evidence>
<feature type="transmembrane region" description="Helical" evidence="1">
    <location>
        <begin position="55"/>
        <end position="71"/>
    </location>
</feature>
<dbReference type="Proteomes" id="UP001432027">
    <property type="component" value="Unassembled WGS sequence"/>
</dbReference>
<evidence type="ECO:0000256" key="1">
    <source>
        <dbReference type="SAM" id="Phobius"/>
    </source>
</evidence>
<dbReference type="AlphaFoldDB" id="A0AAV5T8B7"/>
<dbReference type="EMBL" id="BTSX01000003">
    <property type="protein sequence ID" value="GMS88575.1"/>
    <property type="molecule type" value="Genomic_DNA"/>
</dbReference>
<keyword evidence="1" id="KW-0812">Transmembrane</keyword>
<sequence>SAKFLRRSYPLVANSSTITAVRMNKANSFREEPIIDFEMRKFGLTESRESREDNWIRFALIILTITGFACVHIDFRIVLLTLSWLILLCFVWEGYYGGDELGFRIEDIAYYIYFAPNDTVVDVISSIKRSFPEFETFDIVISVKGENGMRKPAEGSKRMGDLNRGEFALMYRHLPA</sequence>
<feature type="non-terminal residue" evidence="2">
    <location>
        <position position="1"/>
    </location>
</feature>